<reference evidence="2 3" key="1">
    <citation type="journal article" date="2019" name="Biocontrol Sci. Technol.">
        <title>Pseudomonas putida strain B2017 produced as technical grade active ingredient controls fungal and bacterial crop diseases.</title>
        <authorList>
            <person name="Oliver C."/>
            <person name="Hernandez I."/>
            <person name="Caminal M."/>
            <person name="Lara J.M."/>
            <person name="Fernandez C."/>
        </authorList>
    </citation>
    <scope>NUCLEOTIDE SEQUENCE [LARGE SCALE GENOMIC DNA]</scope>
    <source>
        <strain evidence="2 3">B2017</strain>
    </source>
</reference>
<organism evidence="2 3">
    <name type="scientific">Pseudomonas alloputida</name>
    <dbReference type="NCBI Taxonomy" id="1940621"/>
    <lineage>
        <taxon>Bacteria</taxon>
        <taxon>Pseudomonadati</taxon>
        <taxon>Pseudomonadota</taxon>
        <taxon>Gammaproteobacteria</taxon>
        <taxon>Pseudomonadales</taxon>
        <taxon>Pseudomonadaceae</taxon>
        <taxon>Pseudomonas</taxon>
    </lineage>
</organism>
<evidence type="ECO:0000259" key="1">
    <source>
        <dbReference type="Pfam" id="PF13817"/>
    </source>
</evidence>
<comment type="caution">
    <text evidence="2">The sequence shown here is derived from an EMBL/GenBank/DDBJ whole genome shotgun (WGS) entry which is preliminary data.</text>
</comment>
<dbReference type="InterPro" id="IPR039552">
    <property type="entry name" value="IS66_C"/>
</dbReference>
<proteinExistence type="predicted"/>
<dbReference type="EMBL" id="QWEF01000013">
    <property type="protein sequence ID" value="TRZ57269.1"/>
    <property type="molecule type" value="Genomic_DNA"/>
</dbReference>
<gene>
    <name evidence="2" type="ORF">DZA28_29820</name>
</gene>
<protein>
    <submittedName>
        <fullName evidence="2">Transposase domain-containing protein</fullName>
    </submittedName>
</protein>
<evidence type="ECO:0000313" key="3">
    <source>
        <dbReference type="Proteomes" id="UP001165882"/>
    </source>
</evidence>
<dbReference type="Proteomes" id="UP001165882">
    <property type="component" value="Unassembled WGS sequence"/>
</dbReference>
<feature type="domain" description="Transposase IS66 C-terminal" evidence="1">
    <location>
        <begin position="27"/>
        <end position="60"/>
    </location>
</feature>
<sequence length="68" mass="7988">MRNQRPCSGHFPETRPPLGVVERRFNARVRGLEPNAWLRYVLERLPQARRVEDCEALPPWAYKPATTM</sequence>
<name>A0ABY3CXI2_9PSED</name>
<accession>A0ABY3CXI2</accession>
<dbReference type="Pfam" id="PF13817">
    <property type="entry name" value="DDE_Tnp_IS66_C"/>
    <property type="match status" value="1"/>
</dbReference>
<keyword evidence="3" id="KW-1185">Reference proteome</keyword>
<dbReference type="RefSeq" id="WP_103470362.1">
    <property type="nucleotide sequence ID" value="NZ_QWEF01000013.1"/>
</dbReference>
<evidence type="ECO:0000313" key="2">
    <source>
        <dbReference type="EMBL" id="TRZ57269.1"/>
    </source>
</evidence>